<organism evidence="1 2">
    <name type="scientific">Prevotella intermedia ZT</name>
    <dbReference type="NCBI Taxonomy" id="1347790"/>
    <lineage>
        <taxon>Bacteria</taxon>
        <taxon>Pseudomonadati</taxon>
        <taxon>Bacteroidota</taxon>
        <taxon>Bacteroidia</taxon>
        <taxon>Bacteroidales</taxon>
        <taxon>Prevotellaceae</taxon>
        <taxon>Prevotella</taxon>
    </lineage>
</organism>
<evidence type="ECO:0000313" key="2">
    <source>
        <dbReference type="Proteomes" id="UP000032541"/>
    </source>
</evidence>
<sequence>MPFSCCLSSSIWRVSINGSVSASEGLPHPFWCGRLSP</sequence>
<name>A0AAP0V7L7_PREIN</name>
<dbReference type="EMBL" id="ATMK01000029">
    <property type="protein sequence ID" value="KJJ86331.1"/>
    <property type="molecule type" value="Genomic_DNA"/>
</dbReference>
<comment type="caution">
    <text evidence="1">The sequence shown here is derived from an EMBL/GenBank/DDBJ whole genome shotgun (WGS) entry which is preliminary data.</text>
</comment>
<accession>A0AAP0V7L7</accession>
<dbReference type="Proteomes" id="UP000032541">
    <property type="component" value="Unassembled WGS sequence"/>
</dbReference>
<reference evidence="1 2" key="1">
    <citation type="journal article" date="2015" name="BMC Genomics">
        <title>Comparative genome analysis of Prevotella intermedia strain isolated from infected root canal reveals features related to pathogenicity and adaptation.</title>
        <authorList>
            <person name="Ruan Y."/>
            <person name="Shen L."/>
            <person name="Zou Y."/>
            <person name="Qi Z."/>
            <person name="Yin J."/>
            <person name="Jiang J."/>
            <person name="Guo L."/>
            <person name="He L."/>
            <person name="Chen Z."/>
            <person name="Tang Z."/>
            <person name="Qin S."/>
        </authorList>
    </citation>
    <scope>NUCLEOTIDE SEQUENCE [LARGE SCALE GENOMIC DNA]</scope>
    <source>
        <strain evidence="1 2">ZT</strain>
    </source>
</reference>
<dbReference type="AlphaFoldDB" id="A0AAP0V7L7"/>
<proteinExistence type="predicted"/>
<gene>
    <name evidence="1" type="ORF">M573_129011</name>
</gene>
<evidence type="ECO:0000313" key="1">
    <source>
        <dbReference type="EMBL" id="KJJ86331.1"/>
    </source>
</evidence>
<protein>
    <submittedName>
        <fullName evidence="1">Conjugative transposon protein TraF</fullName>
    </submittedName>
</protein>